<dbReference type="GO" id="GO:0005829">
    <property type="term" value="C:cytosol"/>
    <property type="evidence" value="ECO:0007669"/>
    <property type="project" value="TreeGrafter"/>
</dbReference>
<evidence type="ECO:0000313" key="9">
    <source>
        <dbReference type="EMBL" id="SVA10023.1"/>
    </source>
</evidence>
<keyword evidence="7" id="KW-0418">Kinase</keyword>
<dbReference type="GO" id="GO:0006094">
    <property type="term" value="P:gluconeogenesis"/>
    <property type="evidence" value="ECO:0007669"/>
    <property type="project" value="TreeGrafter"/>
</dbReference>
<reference evidence="9" key="1">
    <citation type="submission" date="2018-05" db="EMBL/GenBank/DDBJ databases">
        <authorList>
            <person name="Lanie J.A."/>
            <person name="Ng W.-L."/>
            <person name="Kazmierczak K.M."/>
            <person name="Andrzejewski T.M."/>
            <person name="Davidsen T.M."/>
            <person name="Wayne K.J."/>
            <person name="Tettelin H."/>
            <person name="Glass J.I."/>
            <person name="Rusch D."/>
            <person name="Podicherti R."/>
            <person name="Tsui H.-C.T."/>
            <person name="Winkler M.E."/>
        </authorList>
    </citation>
    <scope>NUCLEOTIDE SEQUENCE</scope>
</reference>
<dbReference type="PIRSF" id="PIRSF000724">
    <property type="entry name" value="Pgk"/>
    <property type="match status" value="1"/>
</dbReference>
<evidence type="ECO:0000256" key="1">
    <source>
        <dbReference type="ARBA" id="ARBA00000642"/>
    </source>
</evidence>
<dbReference type="PANTHER" id="PTHR11406">
    <property type="entry name" value="PHOSPHOGLYCERATE KINASE"/>
    <property type="match status" value="1"/>
</dbReference>
<dbReference type="InterPro" id="IPR015824">
    <property type="entry name" value="Phosphoglycerate_kinase_N"/>
</dbReference>
<dbReference type="HAMAP" id="MF_00145">
    <property type="entry name" value="Phosphoglyc_kinase"/>
    <property type="match status" value="1"/>
</dbReference>
<sequence length="380" mass="41021">MIRVDFNVPLKGEQVADNFRIQAALPTINYTLEEGAALVLMSHLGRPDGAPDPALSLMPVGEALAGLLEMPIKFSHDCITSDALDTSLGLKPGEIHLLENLRFHEQEKQNDPEFSRQLARHGSVYLNDAFGTAHRSHASNVGVAQHFKHRGMGFLVEKEMQFLDKVMRSPRRPLTLILGGAKIDSKLALIRTFLEKADTILIGGGMSFTFLKARGKEVGGSLVDKTMLSTAKDIINHARSKSVKLVLPEDVICGKNLDDTAPKGPFTVSSIPGDLMGLDIGPKTITKFIDELNKSRTVIWNGPLGVFEVQGYHVGSYKIARHLAGFNEAGRIAIIGGGDTAAAVNKFKLTDKMSHVSTGGGASLELLSGKRLPALESLEA</sequence>
<proteinExistence type="inferred from homology"/>
<evidence type="ECO:0000256" key="7">
    <source>
        <dbReference type="ARBA" id="ARBA00022777"/>
    </source>
</evidence>
<dbReference type="FunFam" id="3.40.50.1260:FF:000003">
    <property type="entry name" value="Phosphoglycerate kinase"/>
    <property type="match status" value="1"/>
</dbReference>
<comment type="similarity">
    <text evidence="2">Belongs to the phosphoglycerate kinase family.</text>
</comment>
<dbReference type="InterPro" id="IPR001576">
    <property type="entry name" value="Phosphoglycerate_kinase"/>
</dbReference>
<evidence type="ECO:0000256" key="2">
    <source>
        <dbReference type="ARBA" id="ARBA00008982"/>
    </source>
</evidence>
<dbReference type="EC" id="2.7.2.3" evidence="4"/>
<dbReference type="Gene3D" id="3.40.50.1260">
    <property type="entry name" value="Phosphoglycerate kinase, N-terminal domain"/>
    <property type="match status" value="2"/>
</dbReference>
<keyword evidence="8" id="KW-0067">ATP-binding</keyword>
<dbReference type="PANTHER" id="PTHR11406:SF23">
    <property type="entry name" value="PHOSPHOGLYCERATE KINASE 1, CHLOROPLASTIC-RELATED"/>
    <property type="match status" value="1"/>
</dbReference>
<dbReference type="GO" id="GO:0004618">
    <property type="term" value="F:phosphoglycerate kinase activity"/>
    <property type="evidence" value="ECO:0007669"/>
    <property type="project" value="UniProtKB-EC"/>
</dbReference>
<evidence type="ECO:0000256" key="6">
    <source>
        <dbReference type="ARBA" id="ARBA00022741"/>
    </source>
</evidence>
<organism evidence="9">
    <name type="scientific">marine metagenome</name>
    <dbReference type="NCBI Taxonomy" id="408172"/>
    <lineage>
        <taxon>unclassified sequences</taxon>
        <taxon>metagenomes</taxon>
        <taxon>ecological metagenomes</taxon>
    </lineage>
</organism>
<dbReference type="AlphaFoldDB" id="A0A381T8B5"/>
<dbReference type="GO" id="GO:0043531">
    <property type="term" value="F:ADP binding"/>
    <property type="evidence" value="ECO:0007669"/>
    <property type="project" value="TreeGrafter"/>
</dbReference>
<evidence type="ECO:0000256" key="3">
    <source>
        <dbReference type="ARBA" id="ARBA00011245"/>
    </source>
</evidence>
<protein>
    <recommendedName>
        <fullName evidence="4">phosphoglycerate kinase</fullName>
        <ecNumber evidence="4">2.7.2.3</ecNumber>
    </recommendedName>
</protein>
<dbReference type="PRINTS" id="PR00477">
    <property type="entry name" value="PHGLYCKINASE"/>
</dbReference>
<accession>A0A381T8B5</accession>
<dbReference type="SUPFAM" id="SSF53748">
    <property type="entry name" value="Phosphoglycerate kinase"/>
    <property type="match status" value="1"/>
</dbReference>
<evidence type="ECO:0000256" key="8">
    <source>
        <dbReference type="ARBA" id="ARBA00022840"/>
    </source>
</evidence>
<dbReference type="InterPro" id="IPR036043">
    <property type="entry name" value="Phosphoglycerate_kinase_sf"/>
</dbReference>
<comment type="subunit">
    <text evidence="3">Monomer.</text>
</comment>
<name>A0A381T8B5_9ZZZZ</name>
<keyword evidence="6" id="KW-0547">Nucleotide-binding</keyword>
<gene>
    <name evidence="9" type="ORF">METZ01_LOCUS62877</name>
</gene>
<evidence type="ECO:0000256" key="4">
    <source>
        <dbReference type="ARBA" id="ARBA00013061"/>
    </source>
</evidence>
<dbReference type="EMBL" id="UINC01003881">
    <property type="protein sequence ID" value="SVA10023.1"/>
    <property type="molecule type" value="Genomic_DNA"/>
</dbReference>
<comment type="catalytic activity">
    <reaction evidence="1">
        <text>(2R)-3-phosphoglycerate + ATP = (2R)-3-phospho-glyceroyl phosphate + ADP</text>
        <dbReference type="Rhea" id="RHEA:14801"/>
        <dbReference type="ChEBI" id="CHEBI:30616"/>
        <dbReference type="ChEBI" id="CHEBI:57604"/>
        <dbReference type="ChEBI" id="CHEBI:58272"/>
        <dbReference type="ChEBI" id="CHEBI:456216"/>
        <dbReference type="EC" id="2.7.2.3"/>
    </reaction>
</comment>
<dbReference type="GO" id="GO:0005524">
    <property type="term" value="F:ATP binding"/>
    <property type="evidence" value="ECO:0007669"/>
    <property type="project" value="UniProtKB-KW"/>
</dbReference>
<dbReference type="FunFam" id="3.40.50.1260:FF:000006">
    <property type="entry name" value="Phosphoglycerate kinase"/>
    <property type="match status" value="1"/>
</dbReference>
<dbReference type="Pfam" id="PF00162">
    <property type="entry name" value="PGK"/>
    <property type="match status" value="1"/>
</dbReference>
<evidence type="ECO:0000256" key="5">
    <source>
        <dbReference type="ARBA" id="ARBA00022679"/>
    </source>
</evidence>
<dbReference type="GO" id="GO:0006096">
    <property type="term" value="P:glycolytic process"/>
    <property type="evidence" value="ECO:0007669"/>
    <property type="project" value="InterPro"/>
</dbReference>
<keyword evidence="5" id="KW-0808">Transferase</keyword>